<dbReference type="GO" id="GO:0008270">
    <property type="term" value="F:zinc ion binding"/>
    <property type="evidence" value="ECO:0007669"/>
    <property type="project" value="UniProtKB-KW"/>
</dbReference>
<dbReference type="InterPro" id="IPR006612">
    <property type="entry name" value="THAP_Znf"/>
</dbReference>
<feature type="compositionally biased region" description="Polar residues" evidence="14">
    <location>
        <begin position="175"/>
        <end position="205"/>
    </location>
</feature>
<feature type="region of interest" description="Disordered" evidence="14">
    <location>
        <begin position="453"/>
        <end position="479"/>
    </location>
</feature>
<dbReference type="PROSITE" id="PS50950">
    <property type="entry name" value="ZF_THAP"/>
    <property type="match status" value="1"/>
</dbReference>
<evidence type="ECO:0000256" key="8">
    <source>
        <dbReference type="ARBA" id="ARBA00023125"/>
    </source>
</evidence>
<feature type="coiled-coil region" evidence="13">
    <location>
        <begin position="623"/>
        <end position="650"/>
    </location>
</feature>
<feature type="region of interest" description="Disordered" evidence="14">
    <location>
        <begin position="499"/>
        <end position="547"/>
    </location>
</feature>
<feature type="compositionally biased region" description="Polar residues" evidence="14">
    <location>
        <begin position="299"/>
        <end position="313"/>
    </location>
</feature>
<dbReference type="InterPro" id="IPR038441">
    <property type="entry name" value="THAP_Znf_sf"/>
</dbReference>
<feature type="compositionally biased region" description="Polar residues" evidence="14">
    <location>
        <begin position="463"/>
        <end position="475"/>
    </location>
</feature>
<keyword evidence="11" id="KW-0131">Cell cycle</keyword>
<evidence type="ECO:0000256" key="2">
    <source>
        <dbReference type="ARBA" id="ARBA00006177"/>
    </source>
</evidence>
<evidence type="ECO:0000256" key="1">
    <source>
        <dbReference type="ARBA" id="ARBA00004642"/>
    </source>
</evidence>
<dbReference type="Pfam" id="PF05485">
    <property type="entry name" value="THAP"/>
    <property type="match status" value="2"/>
</dbReference>
<feature type="region of interest" description="Disordered" evidence="14">
    <location>
        <begin position="342"/>
        <end position="369"/>
    </location>
</feature>
<evidence type="ECO:0000256" key="14">
    <source>
        <dbReference type="SAM" id="MobiDB-lite"/>
    </source>
</evidence>
<dbReference type="EMBL" id="CAACVG010014042">
    <property type="protein sequence ID" value="VEN62690.1"/>
    <property type="molecule type" value="Genomic_DNA"/>
</dbReference>
<dbReference type="SMART" id="SM00692">
    <property type="entry name" value="DM3"/>
    <property type="match status" value="2"/>
</dbReference>
<sequence>MGRRCYMCKVYSHQPQAENLTFHALPSNPQNRKIWISLLGLEADHRFPKRVDICSNHFKESDFFFISNRGRYLKRDAVPLPFHEVFDPSASRGFPLSGERRQLWLSALGYNDNHQFPKRVEICSKHFSASDFSFKDDGSKSLNRDAVPILVHSAFKTSSSRTSRRSRSIEEIQSTANAHNQPKNQQHSPNVTSNELVSHRSSTNDVHLPPCPIRAENQQQISNKSGEKVTIQNVPISSDDRLTRKAVGVKRHSIEDIQFTANAHNRPKNQQSPNVSSNELVSCRSSTNDVHLPPCPIRSENQQQISNKSGEKLNIQNVPVSSDDRLTRSAHGVKRVRFDIPTDNENVSSSKQQITTTSNQSHVSASTTETNSVKVIPVTPDQIQNLSNTPGIKLIPVTPNQVQNMSSPGVLIAVPTGSSESAIQLLTPNSSAVINKVVISPLQRQTIGVQNVGSLSPDALPSRVTSGQTPNSSKFQYILPKPPSVTAGVLNPPELEIDIKEEEPDSVESLEVKSELDSELELDADKGTDSSGTLTASDTSETLSASETEEICTAMDKRALRYDDVERPKEIETRNSDTNSIAKCKMVRYFGDITLDDLRTNYTRASHSWNIIQKTVKKDRGYIDQMSEENKELTQQINKIKNALRLLKEEGYVTSMSPSWEAEVEEPKIIEPSPSGSSNSVAKKLSFWRIEKQD</sequence>
<dbReference type="OrthoDB" id="6775168at2759"/>
<dbReference type="PANTHER" id="PTHR46600:SF1">
    <property type="entry name" value="THAP DOMAIN-CONTAINING PROTEIN 1"/>
    <property type="match status" value="1"/>
</dbReference>
<feature type="compositionally biased region" description="Polar residues" evidence="14">
    <location>
        <begin position="343"/>
        <end position="369"/>
    </location>
</feature>
<keyword evidence="8 12" id="KW-0238">DNA-binding</keyword>
<accession>A0A653DSD0</accession>
<feature type="compositionally biased region" description="Acidic residues" evidence="14">
    <location>
        <begin position="499"/>
        <end position="508"/>
    </location>
</feature>
<evidence type="ECO:0000256" key="9">
    <source>
        <dbReference type="ARBA" id="ARBA00023163"/>
    </source>
</evidence>
<evidence type="ECO:0000256" key="12">
    <source>
        <dbReference type="PROSITE-ProRule" id="PRU00309"/>
    </source>
</evidence>
<evidence type="ECO:0000256" key="11">
    <source>
        <dbReference type="ARBA" id="ARBA00023306"/>
    </source>
</evidence>
<evidence type="ECO:0000256" key="5">
    <source>
        <dbReference type="ARBA" id="ARBA00022833"/>
    </source>
</evidence>
<dbReference type="GO" id="GO:0005654">
    <property type="term" value="C:nucleoplasm"/>
    <property type="evidence" value="ECO:0007669"/>
    <property type="project" value="UniProtKB-SubCell"/>
</dbReference>
<feature type="region of interest" description="Disordered" evidence="14">
    <location>
        <begin position="663"/>
        <end position="682"/>
    </location>
</feature>
<feature type="region of interest" description="Disordered" evidence="14">
    <location>
        <begin position="175"/>
        <end position="209"/>
    </location>
</feature>
<dbReference type="SMART" id="SM00980">
    <property type="entry name" value="THAP"/>
    <property type="match status" value="2"/>
</dbReference>
<name>A0A653DSD0_CALMS</name>
<feature type="region of interest" description="Disordered" evidence="14">
    <location>
        <begin position="261"/>
        <end position="313"/>
    </location>
</feature>
<keyword evidence="7 13" id="KW-0175">Coiled coil</keyword>
<keyword evidence="4 12" id="KW-0863">Zinc-finger</keyword>
<evidence type="ECO:0000256" key="7">
    <source>
        <dbReference type="ARBA" id="ARBA00023054"/>
    </source>
</evidence>
<evidence type="ECO:0000256" key="6">
    <source>
        <dbReference type="ARBA" id="ARBA00023015"/>
    </source>
</evidence>
<feature type="domain" description="THAP-type" evidence="15">
    <location>
        <begin position="1"/>
        <end position="82"/>
    </location>
</feature>
<keyword evidence="6" id="KW-0805">Transcription regulation</keyword>
<dbReference type="AlphaFoldDB" id="A0A653DSD0"/>
<dbReference type="PANTHER" id="PTHR46600">
    <property type="entry name" value="THAP DOMAIN-CONTAINING"/>
    <property type="match status" value="1"/>
</dbReference>
<feature type="compositionally biased region" description="Low complexity" evidence="14">
    <location>
        <begin position="533"/>
        <end position="546"/>
    </location>
</feature>
<comment type="subcellular location">
    <subcellularLocation>
        <location evidence="1">Nucleus</location>
        <location evidence="1">Nucleoplasm</location>
    </subcellularLocation>
</comment>
<keyword evidence="10" id="KW-0539">Nucleus</keyword>
<evidence type="ECO:0000313" key="17">
    <source>
        <dbReference type="Proteomes" id="UP000410492"/>
    </source>
</evidence>
<dbReference type="Gene3D" id="6.20.210.20">
    <property type="entry name" value="THAP domain"/>
    <property type="match status" value="2"/>
</dbReference>
<dbReference type="Proteomes" id="UP000410492">
    <property type="component" value="Unassembled WGS sequence"/>
</dbReference>
<keyword evidence="3" id="KW-0479">Metal-binding</keyword>
<comment type="similarity">
    <text evidence="2">Belongs to the THAP1 family.</text>
</comment>
<dbReference type="SUPFAM" id="SSF57716">
    <property type="entry name" value="Glucocorticoid receptor-like (DNA-binding domain)"/>
    <property type="match status" value="2"/>
</dbReference>
<evidence type="ECO:0000256" key="10">
    <source>
        <dbReference type="ARBA" id="ARBA00023242"/>
    </source>
</evidence>
<reference evidence="16 17" key="1">
    <citation type="submission" date="2019-01" db="EMBL/GenBank/DDBJ databases">
        <authorList>
            <person name="Sayadi A."/>
        </authorList>
    </citation>
    <scope>NUCLEOTIDE SEQUENCE [LARGE SCALE GENOMIC DNA]</scope>
</reference>
<evidence type="ECO:0000256" key="3">
    <source>
        <dbReference type="ARBA" id="ARBA00022723"/>
    </source>
</evidence>
<protein>
    <recommendedName>
        <fullName evidence="15">THAP-type domain-containing protein</fullName>
    </recommendedName>
</protein>
<keyword evidence="17" id="KW-1185">Reference proteome</keyword>
<organism evidence="16 17">
    <name type="scientific">Callosobruchus maculatus</name>
    <name type="common">Southern cowpea weevil</name>
    <name type="synonym">Pulse bruchid</name>
    <dbReference type="NCBI Taxonomy" id="64391"/>
    <lineage>
        <taxon>Eukaryota</taxon>
        <taxon>Metazoa</taxon>
        <taxon>Ecdysozoa</taxon>
        <taxon>Arthropoda</taxon>
        <taxon>Hexapoda</taxon>
        <taxon>Insecta</taxon>
        <taxon>Pterygota</taxon>
        <taxon>Neoptera</taxon>
        <taxon>Endopterygota</taxon>
        <taxon>Coleoptera</taxon>
        <taxon>Polyphaga</taxon>
        <taxon>Cucujiformia</taxon>
        <taxon>Chrysomeloidea</taxon>
        <taxon>Chrysomelidae</taxon>
        <taxon>Bruchinae</taxon>
        <taxon>Bruchini</taxon>
        <taxon>Callosobruchus</taxon>
    </lineage>
</organism>
<keyword evidence="9" id="KW-0804">Transcription</keyword>
<evidence type="ECO:0000256" key="4">
    <source>
        <dbReference type="ARBA" id="ARBA00022771"/>
    </source>
</evidence>
<dbReference type="GO" id="GO:0043565">
    <property type="term" value="F:sequence-specific DNA binding"/>
    <property type="evidence" value="ECO:0007669"/>
    <property type="project" value="InterPro"/>
</dbReference>
<feature type="compositionally biased region" description="Polar residues" evidence="14">
    <location>
        <begin position="261"/>
        <end position="289"/>
    </location>
</feature>
<dbReference type="InterPro" id="IPR026516">
    <property type="entry name" value="THAP1/10"/>
</dbReference>
<proteinExistence type="inferred from homology"/>
<evidence type="ECO:0000256" key="13">
    <source>
        <dbReference type="SAM" id="Coils"/>
    </source>
</evidence>
<keyword evidence="5" id="KW-0862">Zinc</keyword>
<evidence type="ECO:0000259" key="15">
    <source>
        <dbReference type="PROSITE" id="PS50950"/>
    </source>
</evidence>
<evidence type="ECO:0000313" key="16">
    <source>
        <dbReference type="EMBL" id="VEN62690.1"/>
    </source>
</evidence>
<gene>
    <name evidence="16" type="ORF">CALMAC_LOCUS19734</name>
</gene>